<dbReference type="SUPFAM" id="SSF46785">
    <property type="entry name" value="Winged helix' DNA-binding domain"/>
    <property type="match status" value="1"/>
</dbReference>
<dbReference type="PROSITE" id="PS50931">
    <property type="entry name" value="HTH_LYSR"/>
    <property type="match status" value="1"/>
</dbReference>
<keyword evidence="4" id="KW-0804">Transcription</keyword>
<dbReference type="SUPFAM" id="SSF53850">
    <property type="entry name" value="Periplasmic binding protein-like II"/>
    <property type="match status" value="1"/>
</dbReference>
<evidence type="ECO:0000256" key="2">
    <source>
        <dbReference type="ARBA" id="ARBA00023015"/>
    </source>
</evidence>
<dbReference type="Pfam" id="PF03466">
    <property type="entry name" value="LysR_substrate"/>
    <property type="match status" value="1"/>
</dbReference>
<evidence type="ECO:0000313" key="7">
    <source>
        <dbReference type="Proteomes" id="UP000220034"/>
    </source>
</evidence>
<dbReference type="Gene3D" id="3.40.190.290">
    <property type="match status" value="1"/>
</dbReference>
<dbReference type="RefSeq" id="WP_097929951.1">
    <property type="nucleotide sequence ID" value="NZ_OCTN01000004.1"/>
</dbReference>
<keyword evidence="7" id="KW-1185">Reference proteome</keyword>
<keyword evidence="2" id="KW-0805">Transcription regulation</keyword>
<dbReference type="AlphaFoldDB" id="A0A2C9CT84"/>
<dbReference type="GO" id="GO:0010628">
    <property type="term" value="P:positive regulation of gene expression"/>
    <property type="evidence" value="ECO:0007669"/>
    <property type="project" value="TreeGrafter"/>
</dbReference>
<evidence type="ECO:0000256" key="3">
    <source>
        <dbReference type="ARBA" id="ARBA00023125"/>
    </source>
</evidence>
<dbReference type="GO" id="GO:0003700">
    <property type="term" value="F:DNA-binding transcription factor activity"/>
    <property type="evidence" value="ECO:0007669"/>
    <property type="project" value="InterPro"/>
</dbReference>
<gene>
    <name evidence="6" type="ORF">SAMN06273572_10473</name>
</gene>
<dbReference type="OrthoDB" id="8479870at2"/>
<evidence type="ECO:0000259" key="5">
    <source>
        <dbReference type="PROSITE" id="PS50931"/>
    </source>
</evidence>
<dbReference type="InterPro" id="IPR000847">
    <property type="entry name" value="LysR_HTH_N"/>
</dbReference>
<accession>A0A2C9CT84</accession>
<dbReference type="EMBL" id="OCTN01000004">
    <property type="protein sequence ID" value="SOH94375.1"/>
    <property type="molecule type" value="Genomic_DNA"/>
</dbReference>
<dbReference type="FunFam" id="1.10.10.10:FF:000001">
    <property type="entry name" value="LysR family transcriptional regulator"/>
    <property type="match status" value="1"/>
</dbReference>
<proteinExistence type="inferred from homology"/>
<feature type="domain" description="HTH lysR-type" evidence="5">
    <location>
        <begin position="1"/>
        <end position="58"/>
    </location>
</feature>
<dbReference type="InterPro" id="IPR005119">
    <property type="entry name" value="LysR_subst-bd"/>
</dbReference>
<dbReference type="PANTHER" id="PTHR30427:SF1">
    <property type="entry name" value="TRANSCRIPTIONAL ACTIVATOR PROTEIN LYSR"/>
    <property type="match status" value="1"/>
</dbReference>
<keyword evidence="3 6" id="KW-0238">DNA-binding</keyword>
<sequence length="309" mass="33715">MNLRSLRLFRDIVATGSLTEAASRANLSASSASRLLSQLEGQLQLQLFSRSKRNLKLTEQGALLYQQIQNTLNGLDEIPAIAKELRGQPRNWLSVITAAPVANGLAVPAIAHMRAQGVEFQCTIHTETRFEIESKVAARSYNLGLISLPVENEIVALDIMPLLRARICVLMPQDHPFAAQVEVSIKQLAQEPLVSLASGQRWRGRIEDVLGGAGLRPNIAFETGSTLVTIEMARQGLGLTIIDAVCMPEPSLHGMVLRPIEGDHWSTYASVQPEGPKTKLGELFLDALSAQVEARRAQSAQVADLLYLI</sequence>
<dbReference type="InterPro" id="IPR036388">
    <property type="entry name" value="WH-like_DNA-bd_sf"/>
</dbReference>
<dbReference type="Proteomes" id="UP000220034">
    <property type="component" value="Unassembled WGS sequence"/>
</dbReference>
<dbReference type="PANTHER" id="PTHR30427">
    <property type="entry name" value="TRANSCRIPTIONAL ACTIVATOR PROTEIN LYSR"/>
    <property type="match status" value="1"/>
</dbReference>
<comment type="similarity">
    <text evidence="1">Belongs to the LysR transcriptional regulatory family.</text>
</comment>
<evidence type="ECO:0000256" key="1">
    <source>
        <dbReference type="ARBA" id="ARBA00009437"/>
    </source>
</evidence>
<name>A0A2C9CT84_9RHOB</name>
<dbReference type="Gene3D" id="1.10.10.10">
    <property type="entry name" value="Winged helix-like DNA-binding domain superfamily/Winged helix DNA-binding domain"/>
    <property type="match status" value="1"/>
</dbReference>
<reference evidence="7" key="1">
    <citation type="submission" date="2017-09" db="EMBL/GenBank/DDBJ databases">
        <authorList>
            <person name="Varghese N."/>
            <person name="Submissions S."/>
        </authorList>
    </citation>
    <scope>NUCLEOTIDE SEQUENCE [LARGE SCALE GENOMIC DNA]</scope>
    <source>
        <strain evidence="7">C7</strain>
    </source>
</reference>
<evidence type="ECO:0000313" key="6">
    <source>
        <dbReference type="EMBL" id="SOH94375.1"/>
    </source>
</evidence>
<dbReference type="Pfam" id="PF00126">
    <property type="entry name" value="HTH_1"/>
    <property type="match status" value="1"/>
</dbReference>
<dbReference type="GO" id="GO:0043565">
    <property type="term" value="F:sequence-specific DNA binding"/>
    <property type="evidence" value="ECO:0007669"/>
    <property type="project" value="TreeGrafter"/>
</dbReference>
<protein>
    <submittedName>
        <fullName evidence="6">DNA-binding transcriptional regulator, LysR family</fullName>
    </submittedName>
</protein>
<dbReference type="InterPro" id="IPR036390">
    <property type="entry name" value="WH_DNA-bd_sf"/>
</dbReference>
<evidence type="ECO:0000256" key="4">
    <source>
        <dbReference type="ARBA" id="ARBA00023163"/>
    </source>
</evidence>
<organism evidence="6 7">
    <name type="scientific">Pontivivens marinum</name>
    <dbReference type="NCBI Taxonomy" id="1690039"/>
    <lineage>
        <taxon>Bacteria</taxon>
        <taxon>Pseudomonadati</taxon>
        <taxon>Pseudomonadota</taxon>
        <taxon>Alphaproteobacteria</taxon>
        <taxon>Rhodobacterales</taxon>
        <taxon>Paracoccaceae</taxon>
        <taxon>Pontivivens</taxon>
    </lineage>
</organism>